<evidence type="ECO:0000256" key="5">
    <source>
        <dbReference type="ARBA" id="ARBA00022702"/>
    </source>
</evidence>
<feature type="signal peptide" evidence="9">
    <location>
        <begin position="1"/>
        <end position="27"/>
    </location>
</feature>
<accession>A0A565BV33</accession>
<organism evidence="10 11">
    <name type="scientific">Arabis nemorensis</name>
    <dbReference type="NCBI Taxonomy" id="586526"/>
    <lineage>
        <taxon>Eukaryota</taxon>
        <taxon>Viridiplantae</taxon>
        <taxon>Streptophyta</taxon>
        <taxon>Embryophyta</taxon>
        <taxon>Tracheophyta</taxon>
        <taxon>Spermatophyta</taxon>
        <taxon>Magnoliopsida</taxon>
        <taxon>eudicotyledons</taxon>
        <taxon>Gunneridae</taxon>
        <taxon>Pentapetalae</taxon>
        <taxon>rosids</taxon>
        <taxon>malvids</taxon>
        <taxon>Brassicales</taxon>
        <taxon>Brassicaceae</taxon>
        <taxon>Arabideae</taxon>
        <taxon>Arabis</taxon>
    </lineage>
</organism>
<keyword evidence="4" id="KW-0964">Secreted</keyword>
<keyword evidence="6 9" id="KW-0732">Signal</keyword>
<evidence type="ECO:0000256" key="2">
    <source>
        <dbReference type="ARBA" id="ARBA00008963"/>
    </source>
</evidence>
<dbReference type="PANTHER" id="PTHR33348">
    <property type="entry name" value="PRECURSOR OF CEP5"/>
    <property type="match status" value="1"/>
</dbReference>
<keyword evidence="7" id="KW-0379">Hydroxylation</keyword>
<dbReference type="PANTHER" id="PTHR33348:SF21">
    <property type="entry name" value="PRECURSOR OF CEP10-RELATED"/>
    <property type="match status" value="1"/>
</dbReference>
<evidence type="ECO:0000256" key="6">
    <source>
        <dbReference type="ARBA" id="ARBA00022729"/>
    </source>
</evidence>
<evidence type="ECO:0000256" key="9">
    <source>
        <dbReference type="SAM" id="SignalP"/>
    </source>
</evidence>
<dbReference type="GO" id="GO:0006995">
    <property type="term" value="P:cellular response to nitrogen starvation"/>
    <property type="evidence" value="ECO:0007669"/>
    <property type="project" value="UniProtKB-ARBA"/>
</dbReference>
<proteinExistence type="inferred from homology"/>
<evidence type="ECO:0000256" key="1">
    <source>
        <dbReference type="ARBA" id="ARBA00004271"/>
    </source>
</evidence>
<gene>
    <name evidence="10" type="ORF">ANE_LOCUS15644</name>
</gene>
<evidence type="ECO:0000256" key="3">
    <source>
        <dbReference type="ARBA" id="ARBA00022523"/>
    </source>
</evidence>
<sequence length="246" mass="26411">MNLFMTITVTSIVIFMALDQTPITIEARHLRKADGQDHFKAGSTNDFAPTSPGNSPGMGNKKGNVNVQGFQDDFKPTEGRRLQKTNGQEHFKTGTTDDFAPTSPGNSPGIGHKNGVANAEGFKDDFKHTEGRMPQKMNGQNHFKTTGSTDDFAPTSPGNSPGIGHKKGNANVKGLKNDFEPTEERRLQKTNEQDHFITAGSTDDFAPTSPGNSPGMGHKKGDDFKPTTPGHSPGIGHAIKNDEPKA</sequence>
<dbReference type="GO" id="GO:1902025">
    <property type="term" value="P:nitrate import"/>
    <property type="evidence" value="ECO:0007669"/>
    <property type="project" value="TreeGrafter"/>
</dbReference>
<evidence type="ECO:0000313" key="11">
    <source>
        <dbReference type="Proteomes" id="UP000489600"/>
    </source>
</evidence>
<feature type="chain" id="PRO_5021942593" evidence="9">
    <location>
        <begin position="28"/>
        <end position="246"/>
    </location>
</feature>
<evidence type="ECO:0000256" key="8">
    <source>
        <dbReference type="SAM" id="MobiDB-lite"/>
    </source>
</evidence>
<feature type="compositionally biased region" description="Polar residues" evidence="8">
    <location>
        <begin position="42"/>
        <end position="54"/>
    </location>
</feature>
<dbReference type="AlphaFoldDB" id="A0A565BV33"/>
<dbReference type="GO" id="GO:0048364">
    <property type="term" value="P:root development"/>
    <property type="evidence" value="ECO:0007669"/>
    <property type="project" value="InterPro"/>
</dbReference>
<dbReference type="InterPro" id="IPR033250">
    <property type="entry name" value="CEP"/>
</dbReference>
<keyword evidence="11" id="KW-1185">Reference proteome</keyword>
<evidence type="ECO:0000256" key="7">
    <source>
        <dbReference type="ARBA" id="ARBA00023278"/>
    </source>
</evidence>
<dbReference type="GO" id="GO:0048046">
    <property type="term" value="C:apoplast"/>
    <property type="evidence" value="ECO:0007669"/>
    <property type="project" value="UniProtKB-SubCell"/>
</dbReference>
<feature type="compositionally biased region" description="Basic and acidic residues" evidence="8">
    <location>
        <begin position="121"/>
        <end position="133"/>
    </location>
</feature>
<protein>
    <submittedName>
        <fullName evidence="10">Uncharacterized protein</fullName>
    </submittedName>
</protein>
<evidence type="ECO:0000256" key="4">
    <source>
        <dbReference type="ARBA" id="ARBA00022525"/>
    </source>
</evidence>
<dbReference type="GO" id="GO:1901371">
    <property type="term" value="P:regulation of leaf morphogenesis"/>
    <property type="evidence" value="ECO:0007669"/>
    <property type="project" value="TreeGrafter"/>
</dbReference>
<keyword evidence="3" id="KW-0052">Apoplast</keyword>
<reference evidence="10" key="1">
    <citation type="submission" date="2019-07" db="EMBL/GenBank/DDBJ databases">
        <authorList>
            <person name="Dittberner H."/>
        </authorList>
    </citation>
    <scope>NUCLEOTIDE SEQUENCE [LARGE SCALE GENOMIC DNA]</scope>
</reference>
<feature type="compositionally biased region" description="Basic and acidic residues" evidence="8">
    <location>
        <begin position="175"/>
        <end position="195"/>
    </location>
</feature>
<evidence type="ECO:0000313" key="10">
    <source>
        <dbReference type="EMBL" id="VVB05200.1"/>
    </source>
</evidence>
<feature type="region of interest" description="Disordered" evidence="8">
    <location>
        <begin position="37"/>
        <end position="246"/>
    </location>
</feature>
<dbReference type="GO" id="GO:2000280">
    <property type="term" value="P:regulation of root development"/>
    <property type="evidence" value="ECO:0007669"/>
    <property type="project" value="TreeGrafter"/>
</dbReference>
<dbReference type="OrthoDB" id="1675975at2759"/>
<comment type="subcellular location">
    <subcellularLocation>
        <location evidence="1">Secreted</location>
        <location evidence="1">Extracellular space</location>
        <location evidence="1">Apoplast</location>
    </subcellularLocation>
</comment>
<dbReference type="GO" id="GO:0005179">
    <property type="term" value="F:hormone activity"/>
    <property type="evidence" value="ECO:0007669"/>
    <property type="project" value="UniProtKB-KW"/>
</dbReference>
<comment type="similarity">
    <text evidence="2">Belongs to the C-terminally encoded plant signaling peptide (CEP) family.</text>
</comment>
<dbReference type="EMBL" id="CABITT030000005">
    <property type="protein sequence ID" value="VVB05200.1"/>
    <property type="molecule type" value="Genomic_DNA"/>
</dbReference>
<name>A0A565BV33_9BRAS</name>
<comment type="caution">
    <text evidence="10">The sequence shown here is derived from an EMBL/GenBank/DDBJ whole genome shotgun (WGS) entry which is preliminary data.</text>
</comment>
<dbReference type="Proteomes" id="UP000489600">
    <property type="component" value="Unassembled WGS sequence"/>
</dbReference>
<feature type="compositionally biased region" description="Polar residues" evidence="8">
    <location>
        <begin position="137"/>
        <end position="149"/>
    </location>
</feature>
<keyword evidence="5" id="KW-0372">Hormone</keyword>
<feature type="compositionally biased region" description="Basic and acidic residues" evidence="8">
    <location>
        <begin position="72"/>
        <end position="92"/>
    </location>
</feature>